<evidence type="ECO:0000256" key="1">
    <source>
        <dbReference type="ARBA" id="ARBA00004173"/>
    </source>
</evidence>
<gene>
    <name evidence="7" type="ORF">NQ317_012355</name>
</gene>
<dbReference type="InterPro" id="IPR019734">
    <property type="entry name" value="TPR_rpt"/>
</dbReference>
<keyword evidence="6" id="KW-0496">Mitochondrion</keyword>
<dbReference type="PANTHER" id="PTHR13143">
    <property type="entry name" value="TETRATRICOPEPTIDE REPEAT PROTEIN 19"/>
    <property type="match status" value="1"/>
</dbReference>
<evidence type="ECO:0000313" key="8">
    <source>
        <dbReference type="Proteomes" id="UP001162164"/>
    </source>
</evidence>
<name>A0ABQ9J0Y1_9CUCU</name>
<reference evidence="7" key="1">
    <citation type="journal article" date="2023" name="Insect Mol. Biol.">
        <title>Genome sequencing provides insights into the evolution of gene families encoding plant cell wall-degrading enzymes in longhorned beetles.</title>
        <authorList>
            <person name="Shin N.R."/>
            <person name="Okamura Y."/>
            <person name="Kirsch R."/>
            <person name="Pauchet Y."/>
        </authorList>
    </citation>
    <scope>NUCLEOTIDE SEQUENCE</scope>
    <source>
        <strain evidence="7">MMC_N1</strain>
    </source>
</reference>
<comment type="caution">
    <text evidence="7">The sequence shown here is derived from an EMBL/GenBank/DDBJ whole genome shotgun (WGS) entry which is preliminary data.</text>
</comment>
<evidence type="ECO:0000256" key="4">
    <source>
        <dbReference type="ARBA" id="ARBA00022803"/>
    </source>
</evidence>
<dbReference type="Proteomes" id="UP001162164">
    <property type="component" value="Unassembled WGS sequence"/>
</dbReference>
<evidence type="ECO:0008006" key="9">
    <source>
        <dbReference type="Google" id="ProtNLM"/>
    </source>
</evidence>
<proteinExistence type="inferred from homology"/>
<dbReference type="InterPro" id="IPR011990">
    <property type="entry name" value="TPR-like_helical_dom_sf"/>
</dbReference>
<dbReference type="Gene3D" id="1.25.40.10">
    <property type="entry name" value="Tetratricopeptide repeat domain"/>
    <property type="match status" value="1"/>
</dbReference>
<accession>A0ABQ9J0Y1</accession>
<organism evidence="7 8">
    <name type="scientific">Molorchus minor</name>
    <dbReference type="NCBI Taxonomy" id="1323400"/>
    <lineage>
        <taxon>Eukaryota</taxon>
        <taxon>Metazoa</taxon>
        <taxon>Ecdysozoa</taxon>
        <taxon>Arthropoda</taxon>
        <taxon>Hexapoda</taxon>
        <taxon>Insecta</taxon>
        <taxon>Pterygota</taxon>
        <taxon>Neoptera</taxon>
        <taxon>Endopterygota</taxon>
        <taxon>Coleoptera</taxon>
        <taxon>Polyphaga</taxon>
        <taxon>Cucujiformia</taxon>
        <taxon>Chrysomeloidea</taxon>
        <taxon>Cerambycidae</taxon>
        <taxon>Lamiinae</taxon>
        <taxon>Monochamini</taxon>
        <taxon>Molorchus</taxon>
    </lineage>
</organism>
<evidence type="ECO:0000256" key="2">
    <source>
        <dbReference type="ARBA" id="ARBA00008219"/>
    </source>
</evidence>
<protein>
    <recommendedName>
        <fullName evidence="9">MalT-like TPR region domain-containing protein</fullName>
    </recommendedName>
</protein>
<dbReference type="Pfam" id="PF13181">
    <property type="entry name" value="TPR_8"/>
    <property type="match status" value="1"/>
</dbReference>
<dbReference type="PANTHER" id="PTHR13143:SF6">
    <property type="entry name" value="TETRATRICOPEPTIDE REPEAT PROTEIN 19, MITOCHONDRIAL"/>
    <property type="match status" value="1"/>
</dbReference>
<comment type="subcellular location">
    <subcellularLocation>
        <location evidence="1">Mitochondrion</location>
    </subcellularLocation>
</comment>
<dbReference type="InterPro" id="IPR040395">
    <property type="entry name" value="TTC19"/>
</dbReference>
<comment type="similarity">
    <text evidence="2">Belongs to the TTC19 family.</text>
</comment>
<keyword evidence="3" id="KW-0677">Repeat</keyword>
<evidence type="ECO:0000256" key="3">
    <source>
        <dbReference type="ARBA" id="ARBA00022737"/>
    </source>
</evidence>
<dbReference type="EMBL" id="JAPWTJ010001590">
    <property type="protein sequence ID" value="KAJ8970673.1"/>
    <property type="molecule type" value="Genomic_DNA"/>
</dbReference>
<evidence type="ECO:0000256" key="6">
    <source>
        <dbReference type="ARBA" id="ARBA00023128"/>
    </source>
</evidence>
<evidence type="ECO:0000256" key="5">
    <source>
        <dbReference type="ARBA" id="ARBA00022946"/>
    </source>
</evidence>
<keyword evidence="4" id="KW-0802">TPR repeat</keyword>
<dbReference type="SUPFAM" id="SSF48452">
    <property type="entry name" value="TPR-like"/>
    <property type="match status" value="1"/>
</dbReference>
<evidence type="ECO:0000313" key="7">
    <source>
        <dbReference type="EMBL" id="KAJ8970673.1"/>
    </source>
</evidence>
<sequence length="313" mass="35566">MHEIQPSVVAIIYSPLDTMLCSQCDLFVAGAIKTTLLIKITLQITGKHNSVPCTTLALRPVLTEITQQDVEENITQLVTLARIALENGDLEKAQSILEMGISVGEEYRAYIIMPYMYDLLSSILFSTGNLKKAEEVLVRAIEQMVQLGSPENDTQIIDFKLRLARIYSFNDKHKLAEMGFRNCVALQEAKILNGDTSTRTGTLYVNVLFWYAMHKIKTKEYKGAKRLIDNAYTYSLKIRGLTPYQEMVILYTMGDLNIQLEEYDMALQNIRSAVLMGKGIGSLNLPRYYMKLGMIYLKFDLKRTAEKMVDRSL</sequence>
<keyword evidence="5" id="KW-0809">Transit peptide</keyword>
<keyword evidence="8" id="KW-1185">Reference proteome</keyword>